<dbReference type="Proteomes" id="UP000198336">
    <property type="component" value="Unassembled WGS sequence"/>
</dbReference>
<feature type="transmembrane region" description="Helical" evidence="1">
    <location>
        <begin position="82"/>
        <end position="100"/>
    </location>
</feature>
<evidence type="ECO:0000313" key="3">
    <source>
        <dbReference type="Proteomes" id="UP000198336"/>
    </source>
</evidence>
<keyword evidence="3" id="KW-1185">Reference proteome</keyword>
<feature type="transmembrane region" description="Helical" evidence="1">
    <location>
        <begin position="47"/>
        <end position="70"/>
    </location>
</feature>
<organism evidence="2 3">
    <name type="scientific">Flavobacterium oncorhynchi</name>
    <dbReference type="NCBI Taxonomy" id="728056"/>
    <lineage>
        <taxon>Bacteria</taxon>
        <taxon>Pseudomonadati</taxon>
        <taxon>Bacteroidota</taxon>
        <taxon>Flavobacteriia</taxon>
        <taxon>Flavobacteriales</taxon>
        <taxon>Flavobacteriaceae</taxon>
        <taxon>Flavobacterium</taxon>
    </lineage>
</organism>
<proteinExistence type="predicted"/>
<sequence length="148" mass="16319">MDSKQIKFLTIGLSLLIFGISLTQNALVVNYNNEIRVSSSLDYLLMGAIAFLGGGLLEQIIWLANPLSFFAIRFLIKNDKRAILLSLIASGLAILFSFWTQILGAESGAMAKIVSFELGYYLWLASILILTIGILINHKVLLKTTLQP</sequence>
<keyword evidence="1" id="KW-1133">Transmembrane helix</keyword>
<feature type="transmembrane region" description="Helical" evidence="1">
    <location>
        <begin position="120"/>
        <end position="142"/>
    </location>
</feature>
<keyword evidence="1" id="KW-0472">Membrane</keyword>
<keyword evidence="1" id="KW-0812">Transmembrane</keyword>
<comment type="caution">
    <text evidence="2">The sequence shown here is derived from an EMBL/GenBank/DDBJ whole genome shotgun (WGS) entry which is preliminary data.</text>
</comment>
<dbReference type="EMBL" id="MUHA01000013">
    <property type="protein sequence ID" value="OXA99657.1"/>
    <property type="molecule type" value="Genomic_DNA"/>
</dbReference>
<dbReference type="AlphaFoldDB" id="A0A226HZA9"/>
<name>A0A226HZA9_9FLAO</name>
<evidence type="ECO:0000256" key="1">
    <source>
        <dbReference type="SAM" id="Phobius"/>
    </source>
</evidence>
<accession>A0A226HZA9</accession>
<reference evidence="2 3" key="1">
    <citation type="submission" date="2016-11" db="EMBL/GenBank/DDBJ databases">
        <title>Whole genomes of Flavobacteriaceae.</title>
        <authorList>
            <person name="Stine C."/>
            <person name="Li C."/>
            <person name="Tadesse D."/>
        </authorList>
    </citation>
    <scope>NUCLEOTIDE SEQUENCE [LARGE SCALE GENOMIC DNA]</scope>
    <source>
        <strain evidence="2 3">CCUG 59446</strain>
    </source>
</reference>
<protein>
    <submittedName>
        <fullName evidence="2">Uncharacterized protein</fullName>
    </submittedName>
</protein>
<gene>
    <name evidence="2" type="ORF">B0A75_10985</name>
</gene>
<evidence type="ECO:0000313" key="2">
    <source>
        <dbReference type="EMBL" id="OXA99657.1"/>
    </source>
</evidence>